<name>C8N949_CARH6</name>
<dbReference type="EMBL" id="ACKY01000052">
    <property type="protein sequence ID" value="EEV88888.1"/>
    <property type="molecule type" value="Genomic_DNA"/>
</dbReference>
<dbReference type="OrthoDB" id="7062894at2"/>
<sequence length="140" mass="15781">MKIPNNCITTTAQSNITLKDKGNPQKIIIKNPHSFTIEIIKVDGCAITGNIQRCDYMLKITNHPDIQEYFIEFKGSDLSKALEQIINTCVTLSNNKGTKKGFIICNRSPENSTENQVLKRKARAQNIILVIKSRALEYTI</sequence>
<proteinExistence type="predicted"/>
<dbReference type="RefSeq" id="WP_004140674.1">
    <property type="nucleotide sequence ID" value="NZ_GG694026.1"/>
</dbReference>
<comment type="caution">
    <text evidence="1">The sequence shown here is derived from an EMBL/GenBank/DDBJ whole genome shotgun (WGS) entry which is preliminary data.</text>
</comment>
<dbReference type="HOGENOM" id="CLU_143365_2_0_6"/>
<reference evidence="1 2" key="1">
    <citation type="submission" date="2009-08" db="EMBL/GenBank/DDBJ databases">
        <authorList>
            <person name="Qin X."/>
            <person name="Bachman B."/>
            <person name="Battles P."/>
            <person name="Bell A."/>
            <person name="Bess C."/>
            <person name="Bickham C."/>
            <person name="Chaboub L."/>
            <person name="Chen D."/>
            <person name="Coyle M."/>
            <person name="Deiros D.R."/>
            <person name="Dinh H."/>
            <person name="Forbes L."/>
            <person name="Fowler G."/>
            <person name="Francisco L."/>
            <person name="Fu Q."/>
            <person name="Gubbala S."/>
            <person name="Hale W."/>
            <person name="Han Y."/>
            <person name="Hemphill L."/>
            <person name="Highlander S.K."/>
            <person name="Hirani K."/>
            <person name="Hogues M."/>
            <person name="Jackson L."/>
            <person name="Jakkamsetti A."/>
            <person name="Javaid M."/>
            <person name="Jiang H."/>
            <person name="Korchina V."/>
            <person name="Kovar C."/>
            <person name="Lara F."/>
            <person name="Lee S."/>
            <person name="Mata R."/>
            <person name="Mathew T."/>
            <person name="Moen C."/>
            <person name="Morales K."/>
            <person name="Munidasa M."/>
            <person name="Nazareth L."/>
            <person name="Ngo R."/>
            <person name="Nguyen L."/>
            <person name="Okwuonu G."/>
            <person name="Ongeri F."/>
            <person name="Patil S."/>
            <person name="Petrosino J."/>
            <person name="Pham C."/>
            <person name="Pham P."/>
            <person name="Pu L.-L."/>
            <person name="Puazo M."/>
            <person name="Raj R."/>
            <person name="Reid J."/>
            <person name="Rouhana J."/>
            <person name="Saada N."/>
            <person name="Shang Y."/>
            <person name="Simmons D."/>
            <person name="Thornton R."/>
            <person name="Warren J."/>
            <person name="Weissenberger G."/>
            <person name="Zhang J."/>
            <person name="Zhang L."/>
            <person name="Zhou C."/>
            <person name="Zhu D."/>
            <person name="Muzny D."/>
            <person name="Worley K."/>
            <person name="Gibbs R."/>
        </authorList>
    </citation>
    <scope>NUCLEOTIDE SEQUENCE [LARGE SCALE GENOMIC DNA]</scope>
    <source>
        <strain evidence="2">ATCC 15826 / DSM 8339 / NCTC 10426 / 6573</strain>
    </source>
</reference>
<evidence type="ECO:0000313" key="2">
    <source>
        <dbReference type="Proteomes" id="UP000004870"/>
    </source>
</evidence>
<accession>C8N949</accession>
<gene>
    <name evidence="1" type="ORF">HMPREF0198_1027</name>
</gene>
<evidence type="ECO:0000313" key="1">
    <source>
        <dbReference type="EMBL" id="EEV88888.1"/>
    </source>
</evidence>
<dbReference type="AlphaFoldDB" id="C8N949"/>
<dbReference type="GeneID" id="84788823"/>
<dbReference type="Proteomes" id="UP000004870">
    <property type="component" value="Unassembled WGS sequence"/>
</dbReference>
<protein>
    <submittedName>
        <fullName evidence="1">Uncharacterized protein</fullName>
    </submittedName>
</protein>
<organism evidence="1 2">
    <name type="scientific">Cardiobacterium hominis (strain ATCC 15826 / DSM 8339 / NCTC 10426 / 6573)</name>
    <dbReference type="NCBI Taxonomy" id="638300"/>
    <lineage>
        <taxon>Bacteria</taxon>
        <taxon>Pseudomonadati</taxon>
        <taxon>Pseudomonadota</taxon>
        <taxon>Gammaproteobacteria</taxon>
        <taxon>Cardiobacteriales</taxon>
        <taxon>Cardiobacteriaceae</taxon>
        <taxon>Cardiobacterium</taxon>
    </lineage>
</organism>
<keyword evidence="2" id="KW-1185">Reference proteome</keyword>